<dbReference type="SUPFAM" id="SSF56281">
    <property type="entry name" value="Metallo-hydrolase/oxidoreductase"/>
    <property type="match status" value="1"/>
</dbReference>
<dbReference type="RefSeq" id="WP_425466389.1">
    <property type="nucleotide sequence ID" value="NZ_QPJK01000007.1"/>
</dbReference>
<sequence length="334" mass="36049">MTELVVQRPEGLYCPPGDFYIDPWRPVDRAVITHAHADHARTGHGHYLAAAAGEGVLRQRLGEITLQTLAYGERIAHHGVEISLHPAGHVLGSAQVRLSHGGEVWVASGDYKVAPDPTCAPFEPQRCDVFITESTFGLPIYRWRSDAELFAEIDAWWQANAELGRASLLACYSFGKAQRILAGVNAAIGPIVVHGAVEPLNQAYRAAGVALPATQLATEITDRAVFKRALVLCPPSAAASTWARRFGDVGTAFASGWMQLRGARRRGGYDRGFVLSDHADWPGLHRAIGATGAQRVIVTHGSIPVMVRYLGEQGLQAGAFQTEYGDEVLETEAA</sequence>
<comment type="caution">
    <text evidence="1">The sequence shown here is derived from an EMBL/GenBank/DDBJ whole genome shotgun (WGS) entry which is preliminary data.</text>
</comment>
<dbReference type="AlphaFoldDB" id="A0A368XNV6"/>
<protein>
    <submittedName>
        <fullName evidence="1">Putative mRNA 3-end processing factor</fullName>
    </submittedName>
</protein>
<organism evidence="1 2">
    <name type="scientific">Pseudorhodoferax soli</name>
    <dbReference type="NCBI Taxonomy" id="545864"/>
    <lineage>
        <taxon>Bacteria</taxon>
        <taxon>Pseudomonadati</taxon>
        <taxon>Pseudomonadota</taxon>
        <taxon>Betaproteobacteria</taxon>
        <taxon>Burkholderiales</taxon>
        <taxon>Comamonadaceae</taxon>
    </lineage>
</organism>
<dbReference type="Gene3D" id="3.60.15.10">
    <property type="entry name" value="Ribonuclease Z/Hydroxyacylglutathione hydrolase-like"/>
    <property type="match status" value="1"/>
</dbReference>
<dbReference type="PANTHER" id="PTHR11203:SF49">
    <property type="entry name" value="BLL1145 PROTEIN"/>
    <property type="match status" value="1"/>
</dbReference>
<dbReference type="InterPro" id="IPR050698">
    <property type="entry name" value="MBL"/>
</dbReference>
<name>A0A368XNV6_9BURK</name>
<gene>
    <name evidence="1" type="ORF">DES41_107220</name>
</gene>
<reference evidence="1 2" key="1">
    <citation type="submission" date="2018-07" db="EMBL/GenBank/DDBJ databases">
        <title>Genomic Encyclopedia of Type Strains, Phase IV (KMG-IV): sequencing the most valuable type-strain genomes for metagenomic binning, comparative biology and taxonomic classification.</title>
        <authorList>
            <person name="Goeker M."/>
        </authorList>
    </citation>
    <scope>NUCLEOTIDE SEQUENCE [LARGE SCALE GENOMIC DNA]</scope>
    <source>
        <strain evidence="1 2">DSM 21634</strain>
    </source>
</reference>
<dbReference type="GO" id="GO:0004521">
    <property type="term" value="F:RNA endonuclease activity"/>
    <property type="evidence" value="ECO:0007669"/>
    <property type="project" value="TreeGrafter"/>
</dbReference>
<dbReference type="NCBIfam" id="TIGR04122">
    <property type="entry name" value="Xnuc_lig_assoc"/>
    <property type="match status" value="1"/>
</dbReference>
<dbReference type="InterPro" id="IPR026360">
    <property type="entry name" value="Xnuc_lig_assoc"/>
</dbReference>
<dbReference type="InterPro" id="IPR036866">
    <property type="entry name" value="RibonucZ/Hydroxyglut_hydro"/>
</dbReference>
<dbReference type="PANTHER" id="PTHR11203">
    <property type="entry name" value="CLEAVAGE AND POLYADENYLATION SPECIFICITY FACTOR FAMILY MEMBER"/>
    <property type="match status" value="1"/>
</dbReference>
<dbReference type="EMBL" id="QPJK01000007">
    <property type="protein sequence ID" value="RCW68698.1"/>
    <property type="molecule type" value="Genomic_DNA"/>
</dbReference>
<accession>A0A368XNV6</accession>
<dbReference type="Proteomes" id="UP000252884">
    <property type="component" value="Unassembled WGS sequence"/>
</dbReference>
<proteinExistence type="predicted"/>
<evidence type="ECO:0000313" key="1">
    <source>
        <dbReference type="EMBL" id="RCW68698.1"/>
    </source>
</evidence>
<evidence type="ECO:0000313" key="2">
    <source>
        <dbReference type="Proteomes" id="UP000252884"/>
    </source>
</evidence>
<keyword evidence="2" id="KW-1185">Reference proteome</keyword>